<keyword evidence="6" id="KW-1185">Reference proteome</keyword>
<accession>A0A285V3Q2</accession>
<keyword evidence="1" id="KW-0813">Transport</keyword>
<evidence type="ECO:0000256" key="1">
    <source>
        <dbReference type="ARBA" id="ARBA00022448"/>
    </source>
</evidence>
<feature type="domain" description="ABC transporter" evidence="4">
    <location>
        <begin position="5"/>
        <end position="253"/>
    </location>
</feature>
<dbReference type="InterPro" id="IPR027417">
    <property type="entry name" value="P-loop_NTPase"/>
</dbReference>
<evidence type="ECO:0000259" key="4">
    <source>
        <dbReference type="PROSITE" id="PS50893"/>
    </source>
</evidence>
<reference evidence="6" key="1">
    <citation type="submission" date="2017-08" db="EMBL/GenBank/DDBJ databases">
        <authorList>
            <person name="Varghese N."/>
            <person name="Submissions S."/>
        </authorList>
    </citation>
    <scope>NUCLEOTIDE SEQUENCE [LARGE SCALE GENOMIC DNA]</scope>
    <source>
        <strain evidence="6">DSM 4725</strain>
    </source>
</reference>
<evidence type="ECO:0000313" key="6">
    <source>
        <dbReference type="Proteomes" id="UP000219435"/>
    </source>
</evidence>
<dbReference type="InterPro" id="IPR003593">
    <property type="entry name" value="AAA+_ATPase"/>
</dbReference>
<dbReference type="Pfam" id="PF12399">
    <property type="entry name" value="BCA_ABC_TP_C"/>
    <property type="match status" value="1"/>
</dbReference>
<dbReference type="InterPro" id="IPR051120">
    <property type="entry name" value="ABC_AA/LPS_Transport"/>
</dbReference>
<dbReference type="GO" id="GO:0005886">
    <property type="term" value="C:plasma membrane"/>
    <property type="evidence" value="ECO:0007669"/>
    <property type="project" value="TreeGrafter"/>
</dbReference>
<sequence length="265" mass="28859">MIPTLEVDKVRITFGGITAVDDVSFDLSGQELVALIGPNGAGKTALLNSISGIYRPSSGEVRLEGRSLNGVPVHKIATGGVGRAFQHAELFAGLTVVDNLMVGRHRQLKGSLLSMAVRVGPYLRREVAQRAVVEEVIDFFELEQVRNRPVSSLPFGVQKLVGVARALCMEPRVLLLDEPSSGLTRQEKEDFARFMLRIRHDRGLPMLWVEHDMQMVMDLAERIVVLDHGVKIADGAPDAVAENPAVRTAYLGVDDTEMTRAGSPG</sequence>
<protein>
    <submittedName>
        <fullName evidence="5">Amino acid/amide ABC transporter ATP-binding protein 1, HAAT family</fullName>
    </submittedName>
</protein>
<evidence type="ECO:0000256" key="3">
    <source>
        <dbReference type="ARBA" id="ARBA00022840"/>
    </source>
</evidence>
<keyword evidence="3 5" id="KW-0067">ATP-binding</keyword>
<dbReference type="Proteomes" id="UP000219435">
    <property type="component" value="Unassembled WGS sequence"/>
</dbReference>
<dbReference type="AlphaFoldDB" id="A0A285V3Q2"/>
<evidence type="ECO:0000313" key="5">
    <source>
        <dbReference type="EMBL" id="SOC48577.1"/>
    </source>
</evidence>
<dbReference type="PROSITE" id="PS50893">
    <property type="entry name" value="ABC_TRANSPORTER_2"/>
    <property type="match status" value="1"/>
</dbReference>
<dbReference type="OrthoDB" id="9805514at2"/>
<dbReference type="SMART" id="SM00382">
    <property type="entry name" value="AAA"/>
    <property type="match status" value="1"/>
</dbReference>
<dbReference type="Gene3D" id="3.40.50.300">
    <property type="entry name" value="P-loop containing nucleotide triphosphate hydrolases"/>
    <property type="match status" value="1"/>
</dbReference>
<gene>
    <name evidence="5" type="ORF">SAMN05660748_1279</name>
</gene>
<dbReference type="InterPro" id="IPR003439">
    <property type="entry name" value="ABC_transporter-like_ATP-bd"/>
</dbReference>
<organism evidence="5 6">
    <name type="scientific">Blastococcus aggregatus</name>
    <dbReference type="NCBI Taxonomy" id="38502"/>
    <lineage>
        <taxon>Bacteria</taxon>
        <taxon>Bacillati</taxon>
        <taxon>Actinomycetota</taxon>
        <taxon>Actinomycetes</taxon>
        <taxon>Geodermatophilales</taxon>
        <taxon>Geodermatophilaceae</taxon>
        <taxon>Blastococcus</taxon>
    </lineage>
</organism>
<dbReference type="Pfam" id="PF00005">
    <property type="entry name" value="ABC_tran"/>
    <property type="match status" value="1"/>
</dbReference>
<dbReference type="GO" id="GO:0016887">
    <property type="term" value="F:ATP hydrolysis activity"/>
    <property type="evidence" value="ECO:0007669"/>
    <property type="project" value="InterPro"/>
</dbReference>
<dbReference type="PANTHER" id="PTHR45772">
    <property type="entry name" value="CONSERVED COMPONENT OF ABC TRANSPORTER FOR NATURAL AMINO ACIDS-RELATED"/>
    <property type="match status" value="1"/>
</dbReference>
<proteinExistence type="predicted"/>
<dbReference type="FunFam" id="3.40.50.300:FF:000421">
    <property type="entry name" value="Branched-chain amino acid ABC transporter ATP-binding protein"/>
    <property type="match status" value="1"/>
</dbReference>
<dbReference type="RefSeq" id="WP_097194825.1">
    <property type="nucleotide sequence ID" value="NZ_OBQI01000002.1"/>
</dbReference>
<evidence type="ECO:0000256" key="2">
    <source>
        <dbReference type="ARBA" id="ARBA00022741"/>
    </source>
</evidence>
<keyword evidence="2" id="KW-0547">Nucleotide-binding</keyword>
<dbReference type="GO" id="GO:0005524">
    <property type="term" value="F:ATP binding"/>
    <property type="evidence" value="ECO:0007669"/>
    <property type="project" value="UniProtKB-KW"/>
</dbReference>
<dbReference type="InterPro" id="IPR032823">
    <property type="entry name" value="BCA_ABC_TP_C"/>
</dbReference>
<dbReference type="PANTHER" id="PTHR45772:SF1">
    <property type="entry name" value="ABC TRANSPORTER ATP-BINDING PROTEIN"/>
    <property type="match status" value="1"/>
</dbReference>
<dbReference type="SUPFAM" id="SSF52540">
    <property type="entry name" value="P-loop containing nucleoside triphosphate hydrolases"/>
    <property type="match status" value="1"/>
</dbReference>
<name>A0A285V3Q2_9ACTN</name>
<dbReference type="CDD" id="cd03219">
    <property type="entry name" value="ABC_Mj1267_LivG_branched"/>
    <property type="match status" value="1"/>
</dbReference>
<dbReference type="EMBL" id="OBQI01000002">
    <property type="protein sequence ID" value="SOC48577.1"/>
    <property type="molecule type" value="Genomic_DNA"/>
</dbReference>